<reference evidence="1" key="2">
    <citation type="submission" date="2022-06" db="UniProtKB">
        <authorList>
            <consortium name="EnsemblMetazoa"/>
        </authorList>
    </citation>
    <scope>IDENTIFICATION</scope>
    <source>
        <strain evidence="1">DF5081</strain>
    </source>
</reference>
<dbReference type="AlphaFoldDB" id="A0A8R1HUW1"/>
<protein>
    <submittedName>
        <fullName evidence="1">Uncharacterized protein</fullName>
    </submittedName>
</protein>
<accession>A0A8R1HUW1</accession>
<proteinExistence type="predicted"/>
<keyword evidence="2" id="KW-1185">Reference proteome</keyword>
<evidence type="ECO:0000313" key="1">
    <source>
        <dbReference type="EnsemblMetazoa" id="CJA09390.1"/>
    </source>
</evidence>
<dbReference type="Proteomes" id="UP000005237">
    <property type="component" value="Unassembled WGS sequence"/>
</dbReference>
<organism evidence="1 2">
    <name type="scientific">Caenorhabditis japonica</name>
    <dbReference type="NCBI Taxonomy" id="281687"/>
    <lineage>
        <taxon>Eukaryota</taxon>
        <taxon>Metazoa</taxon>
        <taxon>Ecdysozoa</taxon>
        <taxon>Nematoda</taxon>
        <taxon>Chromadorea</taxon>
        <taxon>Rhabditida</taxon>
        <taxon>Rhabditina</taxon>
        <taxon>Rhabditomorpha</taxon>
        <taxon>Rhabditoidea</taxon>
        <taxon>Rhabditidae</taxon>
        <taxon>Peloderinae</taxon>
        <taxon>Caenorhabditis</taxon>
    </lineage>
</organism>
<evidence type="ECO:0000313" key="2">
    <source>
        <dbReference type="Proteomes" id="UP000005237"/>
    </source>
</evidence>
<name>A0A8R1HUW1_CAEJA</name>
<sequence length="268" mass="30746">MKLYANYYQYNSLAGYNTCDISIRTIDDEMIRGTSSKNFLSAVRWRARGGPAAGPWRFTSVGGALNSWVDVQSECKAERIAPWSSASPASTSLLRYLVSSIFNVAKTSFWRNLFESMMTLVDAQPTMSGKTCTFQKIKPFERCFMKFFHYRMTLNITKQLQLTGMSTCSRYAKLYPVPNTTLSLIIADRACSQYRSKKTYEAEPRKLEQCEVVHSHSRRKPDTLNDWNIEMQNKHVDCDSINDSFSPSSHHFILLLTCFITAFRISFD</sequence>
<dbReference type="EnsemblMetazoa" id="CJA09390.1">
    <property type="protein sequence ID" value="CJA09390.1"/>
    <property type="gene ID" value="WBGene00128592"/>
</dbReference>
<reference evidence="2" key="1">
    <citation type="submission" date="2010-08" db="EMBL/GenBank/DDBJ databases">
        <authorList>
            <consortium name="Caenorhabditis japonica Sequencing Consortium"/>
            <person name="Wilson R.K."/>
        </authorList>
    </citation>
    <scope>NUCLEOTIDE SEQUENCE [LARGE SCALE GENOMIC DNA]</scope>
    <source>
        <strain evidence="2">DF5081</strain>
    </source>
</reference>